<organism evidence="9">
    <name type="scientific">Oryza nivara</name>
    <name type="common">Indian wild rice</name>
    <name type="synonym">Oryza sativa f. spontanea</name>
    <dbReference type="NCBI Taxonomy" id="4536"/>
    <lineage>
        <taxon>Eukaryota</taxon>
        <taxon>Viridiplantae</taxon>
        <taxon>Streptophyta</taxon>
        <taxon>Embryophyta</taxon>
        <taxon>Tracheophyta</taxon>
        <taxon>Spermatophyta</taxon>
        <taxon>Magnoliopsida</taxon>
        <taxon>Liliopsida</taxon>
        <taxon>Poales</taxon>
        <taxon>Poaceae</taxon>
        <taxon>BOP clade</taxon>
        <taxon>Oryzoideae</taxon>
        <taxon>Oryzeae</taxon>
        <taxon>Oryzinae</taxon>
        <taxon>Oryza</taxon>
    </lineage>
</organism>
<keyword evidence="4" id="KW-0597">Phosphoprotein</keyword>
<feature type="transmembrane region" description="Helical" evidence="8">
    <location>
        <begin position="1100"/>
        <end position="1118"/>
    </location>
</feature>
<feature type="transmembrane region" description="Helical" evidence="8">
    <location>
        <begin position="98"/>
        <end position="118"/>
    </location>
</feature>
<protein>
    <submittedName>
        <fullName evidence="9">Uncharacterized protein</fullName>
    </submittedName>
</protein>
<dbReference type="SUPFAM" id="SSF103473">
    <property type="entry name" value="MFS general substrate transporter"/>
    <property type="match status" value="4"/>
</dbReference>
<reference evidence="9" key="2">
    <citation type="submission" date="2018-04" db="EMBL/GenBank/DDBJ databases">
        <title>OnivRS2 (Oryza nivara Reference Sequence Version 2).</title>
        <authorList>
            <person name="Zhang J."/>
            <person name="Kudrna D."/>
            <person name="Lee S."/>
            <person name="Talag J."/>
            <person name="Rajasekar S."/>
            <person name="Welchert J."/>
            <person name="Hsing Y.-I."/>
            <person name="Wing R.A."/>
        </authorList>
    </citation>
    <scope>NUCLEOTIDE SEQUENCE [LARGE SCALE GENOMIC DNA]</scope>
</reference>
<feature type="transmembrane region" description="Helical" evidence="8">
    <location>
        <begin position="278"/>
        <end position="299"/>
    </location>
</feature>
<dbReference type="Proteomes" id="UP000006591">
    <property type="component" value="Chromosome 1"/>
</dbReference>
<feature type="transmembrane region" description="Helical" evidence="8">
    <location>
        <begin position="1263"/>
        <end position="1282"/>
    </location>
</feature>
<feature type="transmembrane region" description="Helical" evidence="8">
    <location>
        <begin position="1512"/>
        <end position="1531"/>
    </location>
</feature>
<keyword evidence="3" id="KW-0813">Transport</keyword>
<feature type="transmembrane region" description="Helical" evidence="8">
    <location>
        <begin position="1422"/>
        <end position="1442"/>
    </location>
</feature>
<dbReference type="Gramene" id="ONIVA01G43670.1">
    <property type="protein sequence ID" value="ONIVA01G43670.1"/>
    <property type="gene ID" value="ONIVA01G43670"/>
</dbReference>
<feature type="transmembrane region" description="Helical" evidence="8">
    <location>
        <begin position="1626"/>
        <end position="1647"/>
    </location>
</feature>
<feature type="transmembrane region" description="Helical" evidence="8">
    <location>
        <begin position="943"/>
        <end position="965"/>
    </location>
</feature>
<feature type="transmembrane region" description="Helical" evidence="8">
    <location>
        <begin position="1786"/>
        <end position="1812"/>
    </location>
</feature>
<evidence type="ECO:0000256" key="2">
    <source>
        <dbReference type="ARBA" id="ARBA00005982"/>
    </source>
</evidence>
<feature type="transmembrane region" description="Helical" evidence="8">
    <location>
        <begin position="1462"/>
        <end position="1479"/>
    </location>
</feature>
<feature type="transmembrane region" description="Helical" evidence="8">
    <location>
        <begin position="1753"/>
        <end position="1774"/>
    </location>
</feature>
<dbReference type="InterPro" id="IPR018456">
    <property type="entry name" value="PTR2_symporter_CS"/>
</dbReference>
<feature type="transmembrane region" description="Helical" evidence="8">
    <location>
        <begin position="1835"/>
        <end position="1854"/>
    </location>
</feature>
<evidence type="ECO:0000313" key="9">
    <source>
        <dbReference type="EnsemblPlants" id="ONIVA01G43670.1"/>
    </source>
</evidence>
<feature type="transmembrane region" description="Helical" evidence="8">
    <location>
        <begin position="320"/>
        <end position="337"/>
    </location>
</feature>
<feature type="transmembrane region" description="Helical" evidence="8">
    <location>
        <begin position="1288"/>
        <end position="1309"/>
    </location>
</feature>
<dbReference type="HOGENOM" id="CLU_002530_0_0_1"/>
<comment type="subcellular location">
    <subcellularLocation>
        <location evidence="1">Membrane</location>
        <topology evidence="1">Multi-pass membrane protein</topology>
    </subcellularLocation>
</comment>
<evidence type="ECO:0000256" key="4">
    <source>
        <dbReference type="ARBA" id="ARBA00022553"/>
    </source>
</evidence>
<feature type="transmembrane region" description="Helical" evidence="8">
    <location>
        <begin position="1026"/>
        <end position="1046"/>
    </location>
</feature>
<evidence type="ECO:0000256" key="6">
    <source>
        <dbReference type="ARBA" id="ARBA00022989"/>
    </source>
</evidence>
<feature type="transmembrane region" description="Helical" evidence="8">
    <location>
        <begin position="899"/>
        <end position="922"/>
    </location>
</feature>
<feature type="transmembrane region" description="Helical" evidence="8">
    <location>
        <begin position="734"/>
        <end position="759"/>
    </location>
</feature>
<keyword evidence="7 8" id="KW-0472">Membrane</keyword>
<keyword evidence="10" id="KW-1185">Reference proteome</keyword>
<reference evidence="9" key="1">
    <citation type="submission" date="2015-04" db="UniProtKB">
        <authorList>
            <consortium name="EnsemblPlants"/>
        </authorList>
    </citation>
    <scope>IDENTIFICATION</scope>
    <source>
        <strain evidence="9">SL10</strain>
    </source>
</reference>
<feature type="transmembrane region" description="Helical" evidence="8">
    <location>
        <begin position="1708"/>
        <end position="1728"/>
    </location>
</feature>
<dbReference type="PANTHER" id="PTHR11654">
    <property type="entry name" value="OLIGOPEPTIDE TRANSPORTER-RELATED"/>
    <property type="match status" value="1"/>
</dbReference>
<dbReference type="eggNOG" id="KOG1237">
    <property type="taxonomic scope" value="Eukaryota"/>
</dbReference>
<dbReference type="EnsemblPlants" id="ONIVA01G43670.1">
    <property type="protein sequence ID" value="ONIVA01G43670.1"/>
    <property type="gene ID" value="ONIVA01G43670"/>
</dbReference>
<dbReference type="GO" id="GO:0080054">
    <property type="term" value="F:low-affinity nitrate transmembrane transporter activity"/>
    <property type="evidence" value="ECO:0007669"/>
    <property type="project" value="UniProtKB-ARBA"/>
</dbReference>
<dbReference type="PROSITE" id="PS01022">
    <property type="entry name" value="PTR2_1"/>
    <property type="match status" value="1"/>
</dbReference>
<feature type="transmembrane region" description="Helical" evidence="8">
    <location>
        <begin position="36"/>
        <end position="59"/>
    </location>
</feature>
<feature type="transmembrane region" description="Helical" evidence="8">
    <location>
        <begin position="1138"/>
        <end position="1159"/>
    </location>
</feature>
<dbReference type="FunFam" id="1.20.1250.20:FF:000410">
    <property type="entry name" value="POT family protein"/>
    <property type="match status" value="2"/>
</dbReference>
<feature type="transmembrane region" description="Helical" evidence="8">
    <location>
        <begin position="485"/>
        <end position="505"/>
    </location>
</feature>
<feature type="transmembrane region" description="Helical" evidence="8">
    <location>
        <begin position="851"/>
        <end position="879"/>
    </location>
</feature>
<comment type="similarity">
    <text evidence="2">Belongs to the major facilitator superfamily. Proton-dependent oligopeptide transporter (POT/PTR) (TC 2.A.17) family.</text>
</comment>
<dbReference type="GO" id="GO:0009705">
    <property type="term" value="C:plant-type vacuole membrane"/>
    <property type="evidence" value="ECO:0007669"/>
    <property type="project" value="UniProtKB-ARBA"/>
</dbReference>
<feature type="transmembrane region" description="Helical" evidence="8">
    <location>
        <begin position="65"/>
        <end position="86"/>
    </location>
</feature>
<feature type="transmembrane region" description="Helical" evidence="8">
    <location>
        <begin position="1052"/>
        <end position="1068"/>
    </location>
</feature>
<dbReference type="Pfam" id="PF00854">
    <property type="entry name" value="PTR2"/>
    <property type="match status" value="5"/>
</dbReference>
<dbReference type="InterPro" id="IPR036259">
    <property type="entry name" value="MFS_trans_sf"/>
</dbReference>
<evidence type="ECO:0000256" key="7">
    <source>
        <dbReference type="ARBA" id="ARBA00023136"/>
    </source>
</evidence>
<evidence type="ECO:0000256" key="3">
    <source>
        <dbReference type="ARBA" id="ARBA00022448"/>
    </source>
</evidence>
<dbReference type="FunFam" id="1.20.1250.20:FF:000147">
    <property type="entry name" value="Protein NRT1/ PTR family 5.10"/>
    <property type="match status" value="1"/>
</dbReference>
<feature type="transmembrane region" description="Helical" evidence="8">
    <location>
        <begin position="357"/>
        <end position="378"/>
    </location>
</feature>
<keyword evidence="5 8" id="KW-0812">Transmembrane</keyword>
<proteinExistence type="inferred from homology"/>
<accession>A0A0E0FWC6</accession>
<feature type="transmembrane region" description="Helical" evidence="8">
    <location>
        <begin position="576"/>
        <end position="600"/>
    </location>
</feature>
<dbReference type="STRING" id="4536.A0A0E0FWC6"/>
<dbReference type="Gene3D" id="1.20.1250.20">
    <property type="entry name" value="MFS general substrate transporter like domains"/>
    <property type="match status" value="4"/>
</dbReference>
<feature type="transmembrane region" description="Helical" evidence="8">
    <location>
        <begin position="1667"/>
        <end position="1687"/>
    </location>
</feature>
<dbReference type="InterPro" id="IPR000109">
    <property type="entry name" value="POT_fam"/>
</dbReference>
<evidence type="ECO:0000256" key="1">
    <source>
        <dbReference type="ARBA" id="ARBA00004141"/>
    </source>
</evidence>
<feature type="transmembrane region" description="Helical" evidence="8">
    <location>
        <begin position="819"/>
        <end position="839"/>
    </location>
</feature>
<keyword evidence="6 8" id="KW-1133">Transmembrane helix</keyword>
<dbReference type="GO" id="GO:0006857">
    <property type="term" value="P:oligopeptide transport"/>
    <property type="evidence" value="ECO:0007669"/>
    <property type="project" value="InterPro"/>
</dbReference>
<sequence length="1868" mass="201207">MLISSGVPRCGSHGVRWANRAIRDMFVRRSWRRRRFLIAVGFLERIGFNGVQGNLVMYLTGPMAMSTAAAAAGANAWGGTVLVLTLAADSRLGRYRAIVAAGVLHLLSLGMLTISSVMQPNHPHPASCHDAAAACSPSPTPPPSLARLVFFHAALYLLALAQGFHNPCSEAFGADQFAASDPGARASRSSYFNWYQFFNSFGYGISNTALSYVEDSVSWTVGFAQPVDGALLARLAKTSSSAARAWTARVFRRKDTSCTERLLAREEVGEKGFLAKLLPIWVTSIVFAIVSAQEVTLFIKQGSTMDRRIGARGGLVVPPAALQSIVSVIFLTFVPVYDRALVPLARRFTGHPAGITTLQRVGVGMAMSCLAMAVAALVEAKRLRAASDAGLIDRPDATVPMGVWWLVPQYALVGLSKVFGIIGLDEFFYDQVPDDLRSVGLAMSLSVRGVGSYASGVLVSAIDCATRSGGESWFSDNLNRAHLDYFYWILAALAALEIAVFVYIAKRYSLTVLDMESGGILPPSETCAGSGSPDGRGGWRAARFLIAVGFLERIGFNGVQGNLVMYLSGPMGMSTAAAAAGANAWGGTVLVLTLVGALAADSRLGRYRAIVAAGVLHLLSLGMLTISSVMQPTHQHPVSCHDAAAACSPPPPPPPSPSLGRLVFFHAALYLLALAQGFHNPCSEAFGADQFAPPSDPGARASRSSYFNWYNFSSSCGYAISNTAMSYVEDNVSWTVGFAACLATTAVYLPVFLLGTAAYRAEQPVDGAPLALLAKKSLSATRVWTARVFPRKDAICTERLLLAKEEEVEHGKGFVVKLLPIWVTSIVFAAVISQQVTLFTKQGRTMDRRVAVGGGVFVLPPAALQDVISATMLTVLPAYDRALVPLARRFTGHPAGITTLQRVGAGMATCCLHMVVAALVEAKRLRAASDAGLPADATVPMSVWWLVPQYALVGLSKVFGVIGLQEFFYDQVPDDLRSVGLAMSLSAQGVGSYASSALVSAIDWATTRRGGESWFSDDINRAHLDYFYWLLAALAALDVAVFVYIAKRYEQRRAMILLFIYIYIYIYLKNAMESGRLLAHSDEPSSAASKHGDGRGGWRAALFIIAVGFLERVGFYGVQGNLMMYLTGLMGMSMAAAAAAANAWGGTVMVLTLVGALAADSHLGRYRAVVAAGVLYLLSLGMLTVSSTLQPKHPRPASCNGGATACLPPPSPTSRLAFFYAALYLLALAQGFHKPCSEAIGADQFADDADPGANTSRSSYFNWFHFSTSWGYAVATTWLSYVEDNVSWTVGFAVCWATMVLYLAVFLLGTGTYRATAERPIDGATRRDVRRGRARVDEEGVLPQGCHLHRTLPSVAIAGVEISERFAFGGISGNLITYLTGPLGQSTASAAAAINAWNGAALLLPLLGAAVADSWLGRYRTIICASLLYILGLGMLTLSPVLVPHQQAESGDNADNNASSSMDIHVAFFYLSLYIVAFAQGGHKPCVQAFGADQFDENDPEECASRSSFFNWWYFGIYGGNVITVSILNYIQDNIGWQLGFGIPCIAMSLSLAVFLLGTKSYRFYPLRSNTSLFDQVGKSLLAKIRWWCASWCSKSSGDLHCTQASSSQGDHNDAEKACFPDEATAVLKLFPIGATCLIYAIVFAQWITLFTKQASTLDRWIGKVQIPAAALQSLISVSIVISVPIYDRILVPLTRRYSKNPRGITTLQRIGIGLIISVILMVVAALVETRRLMVARDFGLVDNPEATIPMSFWWVVPQFILTGLADMFTMVGLQEFFYDQVPDGLCSLGLALYLSIFGIGSFISSFLVYAIDKVTSMTGDSWFSDNLNRGHLDYFYWLLAVFSVLGLAAYLHFSRVYVHKKKGISVQ</sequence>
<evidence type="ECO:0000256" key="8">
    <source>
        <dbReference type="SAM" id="Phobius"/>
    </source>
</evidence>
<evidence type="ECO:0000256" key="5">
    <source>
        <dbReference type="ARBA" id="ARBA00022692"/>
    </source>
</evidence>
<feature type="transmembrane region" description="Helical" evidence="8">
    <location>
        <begin position="1166"/>
        <end position="1185"/>
    </location>
</feature>
<name>A0A0E0FWC6_ORYNI</name>
<feature type="transmembrane region" description="Helical" evidence="8">
    <location>
        <begin position="1537"/>
        <end position="1558"/>
    </location>
</feature>
<evidence type="ECO:0000313" key="10">
    <source>
        <dbReference type="Proteomes" id="UP000006591"/>
    </source>
</evidence>